<feature type="signal peptide" evidence="2">
    <location>
        <begin position="1"/>
        <end position="20"/>
    </location>
</feature>
<evidence type="ECO:0000256" key="2">
    <source>
        <dbReference type="SAM" id="SignalP"/>
    </source>
</evidence>
<dbReference type="EMBL" id="JAPEVG010000328">
    <property type="protein sequence ID" value="KAJ8468611.1"/>
    <property type="molecule type" value="Genomic_DNA"/>
</dbReference>
<keyword evidence="4" id="KW-1185">Reference proteome</keyword>
<name>A0AAD7TN07_9APHY</name>
<comment type="caution">
    <text evidence="3">The sequence shown here is derived from an EMBL/GenBank/DDBJ whole genome shotgun (WGS) entry which is preliminary data.</text>
</comment>
<accession>A0AAD7TN07</accession>
<reference evidence="3" key="1">
    <citation type="submission" date="2022-11" db="EMBL/GenBank/DDBJ databases">
        <title>Genome Sequence of Cubamyces cubensis.</title>
        <authorList>
            <person name="Buettner E."/>
        </authorList>
    </citation>
    <scope>NUCLEOTIDE SEQUENCE</scope>
    <source>
        <strain evidence="3">MPL-01</strain>
    </source>
</reference>
<organism evidence="3 4">
    <name type="scientific">Trametes cubensis</name>
    <dbReference type="NCBI Taxonomy" id="1111947"/>
    <lineage>
        <taxon>Eukaryota</taxon>
        <taxon>Fungi</taxon>
        <taxon>Dikarya</taxon>
        <taxon>Basidiomycota</taxon>
        <taxon>Agaricomycotina</taxon>
        <taxon>Agaricomycetes</taxon>
        <taxon>Polyporales</taxon>
        <taxon>Polyporaceae</taxon>
        <taxon>Trametes</taxon>
    </lineage>
</organism>
<dbReference type="AlphaFoldDB" id="A0AAD7TN07"/>
<protein>
    <submittedName>
        <fullName evidence="3">Uncharacterized protein</fullName>
    </submittedName>
</protein>
<evidence type="ECO:0000256" key="1">
    <source>
        <dbReference type="SAM" id="MobiDB-lite"/>
    </source>
</evidence>
<gene>
    <name evidence="3" type="ORF">ONZ51_g9524</name>
</gene>
<evidence type="ECO:0000313" key="3">
    <source>
        <dbReference type="EMBL" id="KAJ8468611.1"/>
    </source>
</evidence>
<evidence type="ECO:0000313" key="4">
    <source>
        <dbReference type="Proteomes" id="UP001215151"/>
    </source>
</evidence>
<keyword evidence="2" id="KW-0732">Signal</keyword>
<dbReference type="Proteomes" id="UP001215151">
    <property type="component" value="Unassembled WGS sequence"/>
</dbReference>
<feature type="chain" id="PRO_5042282556" evidence="2">
    <location>
        <begin position="21"/>
        <end position="175"/>
    </location>
</feature>
<feature type="region of interest" description="Disordered" evidence="1">
    <location>
        <begin position="60"/>
        <end position="80"/>
    </location>
</feature>
<proteinExistence type="predicted"/>
<sequence>MRPFVFVTALLTLCAGFVHAQEITTTDELGQTVVELITIDPNLGIPTTETLQTLTTTTTPAAAVPDPQQGPVGQPQPTVGDAGPTVYTYTTTDASGETVAVVDTFTPTFVPTSTWVSAPAGTILDYSSWRKEVGTNTVAPPISGAVPRWSVQSGWLGITAGVCAGLAGGAWLALA</sequence>